<name>A0A1G5K0P7_9BACL</name>
<feature type="transmembrane region" description="Helical" evidence="1">
    <location>
        <begin position="74"/>
        <end position="92"/>
    </location>
</feature>
<reference evidence="3" key="1">
    <citation type="submission" date="2016-10" db="EMBL/GenBank/DDBJ databases">
        <authorList>
            <person name="Varghese N."/>
            <person name="Submissions S."/>
        </authorList>
    </citation>
    <scope>NUCLEOTIDE SEQUENCE [LARGE SCALE GENOMIC DNA]</scope>
    <source>
        <strain evidence="3">BL9</strain>
    </source>
</reference>
<dbReference type="AlphaFoldDB" id="A0A1G5K0P7"/>
<feature type="transmembrane region" description="Helical" evidence="1">
    <location>
        <begin position="7"/>
        <end position="25"/>
    </location>
</feature>
<protein>
    <submittedName>
        <fullName evidence="2">Uncharacterized protein</fullName>
    </submittedName>
</protein>
<dbReference type="STRING" id="582692.SAMN05720606_112181"/>
<dbReference type="RefSeq" id="WP_090922631.1">
    <property type="nucleotide sequence ID" value="NZ_FMVM01000012.1"/>
</dbReference>
<keyword evidence="3" id="KW-1185">Reference proteome</keyword>
<gene>
    <name evidence="2" type="ORF">SAMN05720606_112181</name>
</gene>
<feature type="transmembrane region" description="Helical" evidence="1">
    <location>
        <begin position="37"/>
        <end position="62"/>
    </location>
</feature>
<evidence type="ECO:0000256" key="1">
    <source>
        <dbReference type="SAM" id="Phobius"/>
    </source>
</evidence>
<accession>A0A1G5K0P7</accession>
<sequence length="210" mass="23752">MSCWIKWIWGAAVLVNLAIFIWFLVGATSNFQKSLDLVGMPIMLLCGIPSLMINMISVVILIRKWHSSLSVSTMIYGGVFILILMFCTPAFINALEHSVKPERVESDPVSRTSDQKYEYNLEIINMSQRNNQVNLIVKEVSDQSVKKTIPLDLDAKEIAAITTGPGSDWQWTVLEPTEKPEIYKLTTTEKLGMHKVYRIDVAEGLTQEMK</sequence>
<evidence type="ECO:0000313" key="3">
    <source>
        <dbReference type="Proteomes" id="UP000198538"/>
    </source>
</evidence>
<proteinExistence type="predicted"/>
<dbReference type="EMBL" id="FMVM01000012">
    <property type="protein sequence ID" value="SCY93558.1"/>
    <property type="molecule type" value="Genomic_DNA"/>
</dbReference>
<keyword evidence="1" id="KW-0472">Membrane</keyword>
<keyword evidence="1" id="KW-0812">Transmembrane</keyword>
<evidence type="ECO:0000313" key="2">
    <source>
        <dbReference type="EMBL" id="SCY93558.1"/>
    </source>
</evidence>
<dbReference type="Proteomes" id="UP000198538">
    <property type="component" value="Unassembled WGS sequence"/>
</dbReference>
<organism evidence="2 3">
    <name type="scientific">Paenibacillus polysaccharolyticus</name>
    <dbReference type="NCBI Taxonomy" id="582692"/>
    <lineage>
        <taxon>Bacteria</taxon>
        <taxon>Bacillati</taxon>
        <taxon>Bacillota</taxon>
        <taxon>Bacilli</taxon>
        <taxon>Bacillales</taxon>
        <taxon>Paenibacillaceae</taxon>
        <taxon>Paenibacillus</taxon>
    </lineage>
</organism>
<keyword evidence="1" id="KW-1133">Transmembrane helix</keyword>